<dbReference type="AlphaFoldDB" id="A0A443S4H6"/>
<accession>A0A443S4H6</accession>
<evidence type="ECO:0008006" key="4">
    <source>
        <dbReference type="Google" id="ProtNLM"/>
    </source>
</evidence>
<feature type="chain" id="PRO_5019110005" description="FAD linked oxidase N-terminal domain-containing protein" evidence="1">
    <location>
        <begin position="21"/>
        <end position="119"/>
    </location>
</feature>
<dbReference type="SUPFAM" id="SSF56176">
    <property type="entry name" value="FAD-binding/transporter-associated domain-like"/>
    <property type="match status" value="1"/>
</dbReference>
<evidence type="ECO:0000313" key="2">
    <source>
        <dbReference type="EMBL" id="RWS22381.1"/>
    </source>
</evidence>
<dbReference type="InterPro" id="IPR016169">
    <property type="entry name" value="FAD-bd_PCMH_sub2"/>
</dbReference>
<dbReference type="STRING" id="299467.A0A443S4H6"/>
<proteinExistence type="predicted"/>
<dbReference type="Gene3D" id="3.30.465.10">
    <property type="match status" value="1"/>
</dbReference>
<dbReference type="GO" id="GO:0050660">
    <property type="term" value="F:flavin adenine dinucleotide binding"/>
    <property type="evidence" value="ECO:0007669"/>
    <property type="project" value="InterPro"/>
</dbReference>
<keyword evidence="3" id="KW-1185">Reference proteome</keyword>
<dbReference type="InterPro" id="IPR036318">
    <property type="entry name" value="FAD-bd_PCMH-like_sf"/>
</dbReference>
<feature type="signal peptide" evidence="1">
    <location>
        <begin position="1"/>
        <end position="20"/>
    </location>
</feature>
<dbReference type="Proteomes" id="UP000288716">
    <property type="component" value="Unassembled WGS sequence"/>
</dbReference>
<keyword evidence="1" id="KW-0732">Signal</keyword>
<gene>
    <name evidence="2" type="ORF">B4U80_14896</name>
</gene>
<evidence type="ECO:0000313" key="3">
    <source>
        <dbReference type="Proteomes" id="UP000288716"/>
    </source>
</evidence>
<evidence type="ECO:0000256" key="1">
    <source>
        <dbReference type="SAM" id="SignalP"/>
    </source>
</evidence>
<sequence length="119" mass="13477">MRHFVVLIGLLLLIISLSKADQLQECLAEKGSTADTAKVGDNGYDDANFQWNLRKLRNPLGFILVKSTEDVRIAVECLVKLHLKFRVKCGGNSIEKYSFGDNQTWVIDVMHLNSVEKHF</sequence>
<protein>
    <recommendedName>
        <fullName evidence="4">FAD linked oxidase N-terminal domain-containing protein</fullName>
    </recommendedName>
</protein>
<name>A0A443S4H6_9ACAR</name>
<organism evidence="2 3">
    <name type="scientific">Leptotrombidium deliense</name>
    <dbReference type="NCBI Taxonomy" id="299467"/>
    <lineage>
        <taxon>Eukaryota</taxon>
        <taxon>Metazoa</taxon>
        <taxon>Ecdysozoa</taxon>
        <taxon>Arthropoda</taxon>
        <taxon>Chelicerata</taxon>
        <taxon>Arachnida</taxon>
        <taxon>Acari</taxon>
        <taxon>Acariformes</taxon>
        <taxon>Trombidiformes</taxon>
        <taxon>Prostigmata</taxon>
        <taxon>Anystina</taxon>
        <taxon>Parasitengona</taxon>
        <taxon>Trombiculoidea</taxon>
        <taxon>Trombiculidae</taxon>
        <taxon>Leptotrombidium</taxon>
    </lineage>
</organism>
<dbReference type="OrthoDB" id="8250697at2759"/>
<dbReference type="EMBL" id="NCKV01008954">
    <property type="protein sequence ID" value="RWS22381.1"/>
    <property type="molecule type" value="Genomic_DNA"/>
</dbReference>
<reference evidence="2 3" key="1">
    <citation type="journal article" date="2018" name="Gigascience">
        <title>Genomes of trombidid mites reveal novel predicted allergens and laterally-transferred genes associated with secondary metabolism.</title>
        <authorList>
            <person name="Dong X."/>
            <person name="Chaisiri K."/>
            <person name="Xia D."/>
            <person name="Armstrong S.D."/>
            <person name="Fang Y."/>
            <person name="Donnelly M.J."/>
            <person name="Kadowaki T."/>
            <person name="McGarry J.W."/>
            <person name="Darby A.C."/>
            <person name="Makepeace B.L."/>
        </authorList>
    </citation>
    <scope>NUCLEOTIDE SEQUENCE [LARGE SCALE GENOMIC DNA]</scope>
    <source>
        <strain evidence="2">UoL-UT</strain>
    </source>
</reference>
<dbReference type="VEuPathDB" id="VectorBase:LDEU009659"/>
<comment type="caution">
    <text evidence="2">The sequence shown here is derived from an EMBL/GenBank/DDBJ whole genome shotgun (WGS) entry which is preliminary data.</text>
</comment>